<feature type="transmembrane region" description="Helical" evidence="1">
    <location>
        <begin position="278"/>
        <end position="298"/>
    </location>
</feature>
<feature type="transmembrane region" description="Helical" evidence="1">
    <location>
        <begin position="460"/>
        <end position="476"/>
    </location>
</feature>
<keyword evidence="1" id="KW-0812">Transmembrane</keyword>
<feature type="signal peptide" evidence="2">
    <location>
        <begin position="1"/>
        <end position="27"/>
    </location>
</feature>
<feature type="transmembrane region" description="Helical" evidence="1">
    <location>
        <begin position="488"/>
        <end position="510"/>
    </location>
</feature>
<evidence type="ECO:0000256" key="1">
    <source>
        <dbReference type="SAM" id="Phobius"/>
    </source>
</evidence>
<evidence type="ECO:0000313" key="3">
    <source>
        <dbReference type="EMBL" id="RPB16628.1"/>
    </source>
</evidence>
<keyword evidence="1" id="KW-0472">Membrane</keyword>
<proteinExistence type="predicted"/>
<dbReference type="OrthoDB" id="5392263at2759"/>
<reference evidence="3 4" key="1">
    <citation type="journal article" date="2018" name="Nat. Ecol. Evol.">
        <title>Pezizomycetes genomes reveal the molecular basis of ectomycorrhizal truffle lifestyle.</title>
        <authorList>
            <person name="Murat C."/>
            <person name="Payen T."/>
            <person name="Noel B."/>
            <person name="Kuo A."/>
            <person name="Morin E."/>
            <person name="Chen J."/>
            <person name="Kohler A."/>
            <person name="Krizsan K."/>
            <person name="Balestrini R."/>
            <person name="Da Silva C."/>
            <person name="Montanini B."/>
            <person name="Hainaut M."/>
            <person name="Levati E."/>
            <person name="Barry K.W."/>
            <person name="Belfiori B."/>
            <person name="Cichocki N."/>
            <person name="Clum A."/>
            <person name="Dockter R.B."/>
            <person name="Fauchery L."/>
            <person name="Guy J."/>
            <person name="Iotti M."/>
            <person name="Le Tacon F."/>
            <person name="Lindquist E.A."/>
            <person name="Lipzen A."/>
            <person name="Malagnac F."/>
            <person name="Mello A."/>
            <person name="Molinier V."/>
            <person name="Miyauchi S."/>
            <person name="Poulain J."/>
            <person name="Riccioni C."/>
            <person name="Rubini A."/>
            <person name="Sitrit Y."/>
            <person name="Splivallo R."/>
            <person name="Traeger S."/>
            <person name="Wang M."/>
            <person name="Zifcakova L."/>
            <person name="Wipf D."/>
            <person name="Zambonelli A."/>
            <person name="Paolocci F."/>
            <person name="Nowrousian M."/>
            <person name="Ottonello S."/>
            <person name="Baldrian P."/>
            <person name="Spatafora J.W."/>
            <person name="Henrissat B."/>
            <person name="Nagy L.G."/>
            <person name="Aury J.M."/>
            <person name="Wincker P."/>
            <person name="Grigoriev I.V."/>
            <person name="Bonfante P."/>
            <person name="Martin F.M."/>
        </authorList>
    </citation>
    <scope>NUCLEOTIDE SEQUENCE [LARGE SCALE GENOMIC DNA]</scope>
    <source>
        <strain evidence="3 4">CCBAS932</strain>
    </source>
</reference>
<evidence type="ECO:0000313" key="4">
    <source>
        <dbReference type="Proteomes" id="UP000277580"/>
    </source>
</evidence>
<dbReference type="EMBL" id="ML119108">
    <property type="protein sequence ID" value="RPB16628.1"/>
    <property type="molecule type" value="Genomic_DNA"/>
</dbReference>
<keyword evidence="1" id="KW-1133">Transmembrane helix</keyword>
<keyword evidence="4" id="KW-1185">Reference proteome</keyword>
<accession>A0A3N4L4C3</accession>
<feature type="transmembrane region" description="Helical" evidence="1">
    <location>
        <begin position="428"/>
        <end position="448"/>
    </location>
</feature>
<feature type="transmembrane region" description="Helical" evidence="1">
    <location>
        <begin position="238"/>
        <end position="258"/>
    </location>
</feature>
<gene>
    <name evidence="3" type="ORF">P167DRAFT_532177</name>
</gene>
<organism evidence="3 4">
    <name type="scientific">Morchella conica CCBAS932</name>
    <dbReference type="NCBI Taxonomy" id="1392247"/>
    <lineage>
        <taxon>Eukaryota</taxon>
        <taxon>Fungi</taxon>
        <taxon>Dikarya</taxon>
        <taxon>Ascomycota</taxon>
        <taxon>Pezizomycotina</taxon>
        <taxon>Pezizomycetes</taxon>
        <taxon>Pezizales</taxon>
        <taxon>Morchellaceae</taxon>
        <taxon>Morchella</taxon>
    </lineage>
</organism>
<dbReference type="AlphaFoldDB" id="A0A3N4L4C3"/>
<dbReference type="Proteomes" id="UP000277580">
    <property type="component" value="Unassembled WGS sequence"/>
</dbReference>
<dbReference type="InParanoid" id="A0A3N4L4C3"/>
<name>A0A3N4L4C3_9PEZI</name>
<feature type="chain" id="PRO_5018107582" evidence="2">
    <location>
        <begin position="28"/>
        <end position="589"/>
    </location>
</feature>
<protein>
    <submittedName>
        <fullName evidence="3">Uncharacterized protein</fullName>
    </submittedName>
</protein>
<keyword evidence="2" id="KW-0732">Signal</keyword>
<feature type="transmembrane region" description="Helical" evidence="1">
    <location>
        <begin position="560"/>
        <end position="580"/>
    </location>
</feature>
<sequence>MDFVLLPRGILMFFITLVAYLIRGVQAAVNFEACCAQVPVSDDIRPFQWDSCHSAYNSSEKDPLKMYSVPIITTYEWCRRNCERSGDFQVSDTSQWLTPLAAWIIPASALLLLLPISEHLKDHKQLWGRTRKEKLMAHYIHNWLGPVLQYLHILGDPASAFNGSLAQMVADWNLCMSMHRPNNGKREKELILTVILTEQADFFCSPTRNALELMAGSSRAREYSKTACRMIWSARKKFNTAVVLPVALYIGVAASVFYDAYQKLGDNGTSHSLAYGTWYNWVLLLSIFSNCFASHSNLDAVRSGMELIVRGVIENHSPKEFEDLGWDKQTAQTCSESYNIATESLMVFPRMHPPMNPNPRALFGGSLECRGAPLYKRYWNSWYWVRWLHKNGVDISRPKEGIFSYDIFWVDWASRNVNPWANYLAGQVLSWLFVLYSCTCAAILSYTTPKVGLGCRSMNHILYASVSLLNAVVRVLKDWLKETEHRRSYCFVTTVYHFLVWLNSVVILMGGSMLQIAGIFNNCYCKAGILNRGPDSWIPLSPNSFAHQYWAKKVWLRVAYGAYGGIAMIGFVVLAFRLYIACVVRKGLH</sequence>
<evidence type="ECO:0000256" key="2">
    <source>
        <dbReference type="SAM" id="SignalP"/>
    </source>
</evidence>